<protein>
    <submittedName>
        <fullName evidence="1">Histidine phosphatase family protein</fullName>
    </submittedName>
</protein>
<evidence type="ECO:0000313" key="1">
    <source>
        <dbReference type="EMBL" id="MFB9885649.1"/>
    </source>
</evidence>
<evidence type="ECO:0000313" key="2">
    <source>
        <dbReference type="Proteomes" id="UP001589628"/>
    </source>
</evidence>
<keyword evidence="2" id="KW-1185">Reference proteome</keyword>
<comment type="caution">
    <text evidence="1">The sequence shown here is derived from an EMBL/GenBank/DDBJ whole genome shotgun (WGS) entry which is preliminary data.</text>
</comment>
<gene>
    <name evidence="1" type="ORF">ACFFLH_04415</name>
</gene>
<dbReference type="InterPro" id="IPR029033">
    <property type="entry name" value="His_PPase_superfam"/>
</dbReference>
<dbReference type="SMART" id="SM00855">
    <property type="entry name" value="PGAM"/>
    <property type="match status" value="1"/>
</dbReference>
<dbReference type="Gene3D" id="3.40.50.1240">
    <property type="entry name" value="Phosphoglycerate mutase-like"/>
    <property type="match status" value="1"/>
</dbReference>
<dbReference type="Proteomes" id="UP001589628">
    <property type="component" value="Unassembled WGS sequence"/>
</dbReference>
<accession>A0ABV5ZAT9</accession>
<sequence>MARLILMRHGEAQWRAPTDAERPLTDHGVRDNLRVLGQILGSYQPQGLVSSPYIRARQTLQPFCERLQLTAQHTSALVPEASVAVASVWLQQQLEAQDCVLVVSHMPLLGSLVTHWVEADNVATFPFATSMAVVLEAEWWEPGCVQLCRIIQP</sequence>
<dbReference type="CDD" id="cd07067">
    <property type="entry name" value="HP_PGM_like"/>
    <property type="match status" value="1"/>
</dbReference>
<dbReference type="EMBL" id="JBHLZN010000001">
    <property type="protein sequence ID" value="MFB9885649.1"/>
    <property type="molecule type" value="Genomic_DNA"/>
</dbReference>
<name>A0ABV5ZAT9_9GAMM</name>
<dbReference type="Pfam" id="PF00300">
    <property type="entry name" value="His_Phos_1"/>
    <property type="match status" value="1"/>
</dbReference>
<proteinExistence type="predicted"/>
<reference evidence="1 2" key="1">
    <citation type="submission" date="2024-09" db="EMBL/GenBank/DDBJ databases">
        <authorList>
            <person name="Sun Q."/>
            <person name="Mori K."/>
        </authorList>
    </citation>
    <scope>NUCLEOTIDE SEQUENCE [LARGE SCALE GENOMIC DNA]</scope>
    <source>
        <strain evidence="1 2">ATCC 51285</strain>
    </source>
</reference>
<dbReference type="RefSeq" id="WP_051527809.1">
    <property type="nucleotide sequence ID" value="NZ_JBHLZN010000001.1"/>
</dbReference>
<dbReference type="SUPFAM" id="SSF53254">
    <property type="entry name" value="Phosphoglycerate mutase-like"/>
    <property type="match status" value="1"/>
</dbReference>
<dbReference type="InterPro" id="IPR013078">
    <property type="entry name" value="His_Pase_superF_clade-1"/>
</dbReference>
<organism evidence="1 2">
    <name type="scientific">Balneatrix alpica</name>
    <dbReference type="NCBI Taxonomy" id="75684"/>
    <lineage>
        <taxon>Bacteria</taxon>
        <taxon>Pseudomonadati</taxon>
        <taxon>Pseudomonadota</taxon>
        <taxon>Gammaproteobacteria</taxon>
        <taxon>Oceanospirillales</taxon>
        <taxon>Balneatrichaceae</taxon>
        <taxon>Balneatrix</taxon>
    </lineage>
</organism>